<comment type="caution">
    <text evidence="1">The sequence shown here is derived from an EMBL/GenBank/DDBJ whole genome shotgun (WGS) entry which is preliminary data.</text>
</comment>
<name>A0AA39SQ65_ACESA</name>
<dbReference type="Proteomes" id="UP001168877">
    <property type="component" value="Unassembled WGS sequence"/>
</dbReference>
<reference evidence="1" key="1">
    <citation type="journal article" date="2022" name="Plant J.">
        <title>Strategies of tolerance reflected in two North American maple genomes.</title>
        <authorList>
            <person name="McEvoy S.L."/>
            <person name="Sezen U.U."/>
            <person name="Trouern-Trend A."/>
            <person name="McMahon S.M."/>
            <person name="Schaberg P.G."/>
            <person name="Yang J."/>
            <person name="Wegrzyn J.L."/>
            <person name="Swenson N.G."/>
        </authorList>
    </citation>
    <scope>NUCLEOTIDE SEQUENCE</scope>
    <source>
        <strain evidence="1">NS2018</strain>
    </source>
</reference>
<reference evidence="1" key="2">
    <citation type="submission" date="2023-06" db="EMBL/GenBank/DDBJ databases">
        <authorList>
            <person name="Swenson N.G."/>
            <person name="Wegrzyn J.L."/>
            <person name="Mcevoy S.L."/>
        </authorList>
    </citation>
    <scope>NUCLEOTIDE SEQUENCE</scope>
    <source>
        <strain evidence="1">NS2018</strain>
        <tissue evidence="1">Leaf</tissue>
    </source>
</reference>
<protein>
    <submittedName>
        <fullName evidence="1">Uncharacterized protein</fullName>
    </submittedName>
</protein>
<accession>A0AA39SQ65</accession>
<keyword evidence="2" id="KW-1185">Reference proteome</keyword>
<evidence type="ECO:0000313" key="2">
    <source>
        <dbReference type="Proteomes" id="UP001168877"/>
    </source>
</evidence>
<dbReference type="AlphaFoldDB" id="A0AA39SQ65"/>
<proteinExistence type="predicted"/>
<evidence type="ECO:0000313" key="1">
    <source>
        <dbReference type="EMBL" id="KAK0594542.1"/>
    </source>
</evidence>
<sequence length="105" mass="12228">MIRSRDVVFNERVMYKDRNTQVSEPEEPGYFGPNDVSENRVLEPAQSAVRRSTRTPIPNRKYLQYMLLTDAGEPECYDEAYQGKDASKWELTMKDEMNSLISNQT</sequence>
<organism evidence="1 2">
    <name type="scientific">Acer saccharum</name>
    <name type="common">Sugar maple</name>
    <dbReference type="NCBI Taxonomy" id="4024"/>
    <lineage>
        <taxon>Eukaryota</taxon>
        <taxon>Viridiplantae</taxon>
        <taxon>Streptophyta</taxon>
        <taxon>Embryophyta</taxon>
        <taxon>Tracheophyta</taxon>
        <taxon>Spermatophyta</taxon>
        <taxon>Magnoliopsida</taxon>
        <taxon>eudicotyledons</taxon>
        <taxon>Gunneridae</taxon>
        <taxon>Pentapetalae</taxon>
        <taxon>rosids</taxon>
        <taxon>malvids</taxon>
        <taxon>Sapindales</taxon>
        <taxon>Sapindaceae</taxon>
        <taxon>Hippocastanoideae</taxon>
        <taxon>Acereae</taxon>
        <taxon>Acer</taxon>
    </lineage>
</organism>
<dbReference type="EMBL" id="JAUESC010000028">
    <property type="protein sequence ID" value="KAK0594542.1"/>
    <property type="molecule type" value="Genomic_DNA"/>
</dbReference>
<gene>
    <name evidence="1" type="ORF">LWI29_012848</name>
</gene>